<organism evidence="2 3">
    <name type="scientific">Cronartium quercuum f. sp. fusiforme G11</name>
    <dbReference type="NCBI Taxonomy" id="708437"/>
    <lineage>
        <taxon>Eukaryota</taxon>
        <taxon>Fungi</taxon>
        <taxon>Dikarya</taxon>
        <taxon>Basidiomycota</taxon>
        <taxon>Pucciniomycotina</taxon>
        <taxon>Pucciniomycetes</taxon>
        <taxon>Pucciniales</taxon>
        <taxon>Coleosporiaceae</taxon>
        <taxon>Cronartium</taxon>
    </lineage>
</organism>
<keyword evidence="1" id="KW-1133">Transmembrane helix</keyword>
<gene>
    <name evidence="2" type="ORF">CROQUDRAFT_358973</name>
</gene>
<evidence type="ECO:0000256" key="1">
    <source>
        <dbReference type="SAM" id="Phobius"/>
    </source>
</evidence>
<accession>A0A9P6T6C0</accession>
<evidence type="ECO:0000313" key="3">
    <source>
        <dbReference type="Proteomes" id="UP000886653"/>
    </source>
</evidence>
<keyword evidence="1" id="KW-0472">Membrane</keyword>
<proteinExistence type="predicted"/>
<reference evidence="2" key="1">
    <citation type="submission" date="2013-11" db="EMBL/GenBank/DDBJ databases">
        <title>Genome sequence of the fusiform rust pathogen reveals effectors for host alternation and coevolution with pine.</title>
        <authorList>
            <consortium name="DOE Joint Genome Institute"/>
            <person name="Smith K."/>
            <person name="Pendleton A."/>
            <person name="Kubisiak T."/>
            <person name="Anderson C."/>
            <person name="Salamov A."/>
            <person name="Aerts A."/>
            <person name="Riley R."/>
            <person name="Clum A."/>
            <person name="Lindquist E."/>
            <person name="Ence D."/>
            <person name="Campbell M."/>
            <person name="Kronenberg Z."/>
            <person name="Feau N."/>
            <person name="Dhillon B."/>
            <person name="Hamelin R."/>
            <person name="Burleigh J."/>
            <person name="Smith J."/>
            <person name="Yandell M."/>
            <person name="Nelson C."/>
            <person name="Grigoriev I."/>
            <person name="Davis J."/>
        </authorList>
    </citation>
    <scope>NUCLEOTIDE SEQUENCE</scope>
    <source>
        <strain evidence="2">G11</strain>
    </source>
</reference>
<name>A0A9P6T6C0_9BASI</name>
<keyword evidence="1" id="KW-0812">Transmembrane</keyword>
<dbReference type="Proteomes" id="UP000886653">
    <property type="component" value="Unassembled WGS sequence"/>
</dbReference>
<feature type="transmembrane region" description="Helical" evidence="1">
    <location>
        <begin position="29"/>
        <end position="51"/>
    </location>
</feature>
<dbReference type="AlphaFoldDB" id="A0A9P6T6C0"/>
<protein>
    <submittedName>
        <fullName evidence="2">Uncharacterized protein</fullName>
    </submittedName>
</protein>
<sequence>MCKALDTTEGARIELSARPFHRGLAPTKAWWAFSKLFRLIISITIPSLCFIENQMASILYRGLSGRDIC</sequence>
<evidence type="ECO:0000313" key="2">
    <source>
        <dbReference type="EMBL" id="KAG0140410.1"/>
    </source>
</evidence>
<comment type="caution">
    <text evidence="2">The sequence shown here is derived from an EMBL/GenBank/DDBJ whole genome shotgun (WGS) entry which is preliminary data.</text>
</comment>
<dbReference type="EMBL" id="MU167446">
    <property type="protein sequence ID" value="KAG0140410.1"/>
    <property type="molecule type" value="Genomic_DNA"/>
</dbReference>
<keyword evidence="3" id="KW-1185">Reference proteome</keyword>